<dbReference type="EMBL" id="JANAKD010002222">
    <property type="protein sequence ID" value="KAJ3474285.1"/>
    <property type="molecule type" value="Genomic_DNA"/>
</dbReference>
<sequence>MLTMQRFSPSRDDGLPLLVRHLVDDAVPGVAGVVDDDVDLAVAKLGGLVDEQLDVGLVEDVAGHADGLAARLVNGLGDGRALLWHRAAARAVMKLTGINVRHDNLGALIGKQASRLGADSLAAAGDDGDLPGKEALGVVEVAGDLRHAVRHAG</sequence>
<organism evidence="1 2">
    <name type="scientific">Lecanicillium saksenae</name>
    <dbReference type="NCBI Taxonomy" id="468837"/>
    <lineage>
        <taxon>Eukaryota</taxon>
        <taxon>Fungi</taxon>
        <taxon>Dikarya</taxon>
        <taxon>Ascomycota</taxon>
        <taxon>Pezizomycotina</taxon>
        <taxon>Sordariomycetes</taxon>
        <taxon>Hypocreomycetidae</taxon>
        <taxon>Hypocreales</taxon>
        <taxon>Cordycipitaceae</taxon>
        <taxon>Lecanicillium</taxon>
    </lineage>
</organism>
<keyword evidence="2" id="KW-1185">Reference proteome</keyword>
<gene>
    <name evidence="1" type="ORF">NLG97_g9913</name>
</gene>
<comment type="caution">
    <text evidence="1">The sequence shown here is derived from an EMBL/GenBank/DDBJ whole genome shotgun (WGS) entry which is preliminary data.</text>
</comment>
<dbReference type="Proteomes" id="UP001148737">
    <property type="component" value="Unassembled WGS sequence"/>
</dbReference>
<reference evidence="1" key="1">
    <citation type="submission" date="2022-07" db="EMBL/GenBank/DDBJ databases">
        <title>Genome Sequence of Lecanicillium saksenae.</title>
        <authorList>
            <person name="Buettner E."/>
        </authorList>
    </citation>
    <scope>NUCLEOTIDE SEQUENCE</scope>
    <source>
        <strain evidence="1">VT-O1</strain>
    </source>
</reference>
<protein>
    <submittedName>
        <fullName evidence="1">Uncharacterized protein</fullName>
    </submittedName>
</protein>
<evidence type="ECO:0000313" key="2">
    <source>
        <dbReference type="Proteomes" id="UP001148737"/>
    </source>
</evidence>
<name>A0ACC1QFZ7_9HYPO</name>
<evidence type="ECO:0000313" key="1">
    <source>
        <dbReference type="EMBL" id="KAJ3474285.1"/>
    </source>
</evidence>
<accession>A0ACC1QFZ7</accession>
<proteinExistence type="predicted"/>